<protein>
    <submittedName>
        <fullName evidence="2">Uncharacterized protein</fullName>
    </submittedName>
</protein>
<reference evidence="2 3" key="1">
    <citation type="journal article" date="2016" name="Mol. Biol. Evol.">
        <title>Comparative Genomics of Early-Diverging Mushroom-Forming Fungi Provides Insights into the Origins of Lignocellulose Decay Capabilities.</title>
        <authorList>
            <person name="Nagy L.G."/>
            <person name="Riley R."/>
            <person name="Tritt A."/>
            <person name="Adam C."/>
            <person name="Daum C."/>
            <person name="Floudas D."/>
            <person name="Sun H."/>
            <person name="Yadav J.S."/>
            <person name="Pangilinan J."/>
            <person name="Larsson K.H."/>
            <person name="Matsuura K."/>
            <person name="Barry K."/>
            <person name="Labutti K."/>
            <person name="Kuo R."/>
            <person name="Ohm R.A."/>
            <person name="Bhattacharya S.S."/>
            <person name="Shirouzu T."/>
            <person name="Yoshinaga Y."/>
            <person name="Martin F.M."/>
            <person name="Grigoriev I.V."/>
            <person name="Hibbett D.S."/>
        </authorList>
    </citation>
    <scope>NUCLEOTIDE SEQUENCE [LARGE SCALE GENOMIC DNA]</scope>
    <source>
        <strain evidence="2 3">93-53</strain>
    </source>
</reference>
<feature type="compositionally biased region" description="Basic and acidic residues" evidence="1">
    <location>
        <begin position="17"/>
        <end position="28"/>
    </location>
</feature>
<feature type="region of interest" description="Disordered" evidence="1">
    <location>
        <begin position="1"/>
        <end position="85"/>
    </location>
</feature>
<feature type="region of interest" description="Disordered" evidence="1">
    <location>
        <begin position="436"/>
        <end position="456"/>
    </location>
</feature>
<evidence type="ECO:0000256" key="1">
    <source>
        <dbReference type="SAM" id="MobiDB-lite"/>
    </source>
</evidence>
<evidence type="ECO:0000313" key="2">
    <source>
        <dbReference type="EMBL" id="KZT05045.1"/>
    </source>
</evidence>
<dbReference type="AlphaFoldDB" id="A0A165DJW5"/>
<organism evidence="2 3">
    <name type="scientific">Laetiporus sulphureus 93-53</name>
    <dbReference type="NCBI Taxonomy" id="1314785"/>
    <lineage>
        <taxon>Eukaryota</taxon>
        <taxon>Fungi</taxon>
        <taxon>Dikarya</taxon>
        <taxon>Basidiomycota</taxon>
        <taxon>Agaricomycotina</taxon>
        <taxon>Agaricomycetes</taxon>
        <taxon>Polyporales</taxon>
        <taxon>Laetiporus</taxon>
    </lineage>
</organism>
<feature type="region of interest" description="Disordered" evidence="1">
    <location>
        <begin position="260"/>
        <end position="310"/>
    </location>
</feature>
<dbReference type="Proteomes" id="UP000076871">
    <property type="component" value="Unassembled WGS sequence"/>
</dbReference>
<feature type="compositionally biased region" description="Gly residues" evidence="1">
    <location>
        <begin position="264"/>
        <end position="279"/>
    </location>
</feature>
<feature type="compositionally biased region" description="Polar residues" evidence="1">
    <location>
        <begin position="124"/>
        <end position="144"/>
    </location>
</feature>
<feature type="compositionally biased region" description="Basic and acidic residues" evidence="1">
    <location>
        <begin position="405"/>
        <end position="420"/>
    </location>
</feature>
<dbReference type="RefSeq" id="XP_040762785.1">
    <property type="nucleotide sequence ID" value="XM_040909196.1"/>
</dbReference>
<gene>
    <name evidence="2" type="ORF">LAESUDRAFT_727297</name>
</gene>
<proteinExistence type="predicted"/>
<feature type="region of interest" description="Disordered" evidence="1">
    <location>
        <begin position="372"/>
        <end position="420"/>
    </location>
</feature>
<dbReference type="GeneID" id="63826225"/>
<feature type="compositionally biased region" description="Basic and acidic residues" evidence="1">
    <location>
        <begin position="386"/>
        <end position="398"/>
    </location>
</feature>
<feature type="compositionally biased region" description="Low complexity" evidence="1">
    <location>
        <begin position="219"/>
        <end position="230"/>
    </location>
</feature>
<dbReference type="EMBL" id="KV427632">
    <property type="protein sequence ID" value="KZT05045.1"/>
    <property type="molecule type" value="Genomic_DNA"/>
</dbReference>
<feature type="compositionally biased region" description="Basic and acidic residues" evidence="1">
    <location>
        <begin position="286"/>
        <end position="295"/>
    </location>
</feature>
<evidence type="ECO:0000313" key="3">
    <source>
        <dbReference type="Proteomes" id="UP000076871"/>
    </source>
</evidence>
<name>A0A165DJW5_9APHY</name>
<keyword evidence="3" id="KW-1185">Reference proteome</keyword>
<feature type="region of interest" description="Disordered" evidence="1">
    <location>
        <begin position="107"/>
        <end position="155"/>
    </location>
</feature>
<dbReference type="OrthoDB" id="3268823at2759"/>
<accession>A0A165DJW5</accession>
<dbReference type="InParanoid" id="A0A165DJW5"/>
<sequence length="456" mass="46866">MPGAYGTVPSTGTTGDHTARASAHDKTHVVSLPSDEINGTMPSDKVGGAGALPGSINEEAVSQAPDERNQTLGFPPAPYPAAAPSDVPLNAPVMSAATGVVGATTAFTPLEPSAPSAKDRDPHSATTLRDSMPSTEPTGQQPYTHQDGVGSLPGTISEKSVIKLPEEAAVGSAVGMSLPSTELRGQQPFEHQDGVGALPGPKREQGVALLPDETGGPTGATNATVNATGTRPRDYAEPAGVPRLGEEQGYERIGASERRVGSDAVGGVGSPLGPAGGEGVSMLPIERSRETKERMPTAIAPGQDTTQGDKLNEMDGAERAERPERKENVVEEIHTEKETHTISGGYDTGYHPAAMHPLGTYVGDNAGEHEAKGAATTGDAMSGAETKGDAMKDNKTEGGESVGTHGHEGAEHKTKKAGIMDKVKGEAKVLIGKIEGKKGVEKVKEGKMQKAGELPE</sequence>
<feature type="compositionally biased region" description="Basic and acidic residues" evidence="1">
    <location>
        <begin position="436"/>
        <end position="450"/>
    </location>
</feature>
<feature type="region of interest" description="Disordered" evidence="1">
    <location>
        <begin position="190"/>
        <end position="241"/>
    </location>
</feature>